<sequence>MKLSSRAPVQEVVAPAAAQQQVWRPSANVVAPTTTQGKCWHPNTKVFLRMPYLELQTSDLNVLGVLGNIRKRSTMSLLKEKPSLDLNGSSVFALQNDMHDVDFLNVDSFTLDSSLCMDSSCIDISYVDSSTVDIDTSHVDSFAIDSLTDDDSYIVVALHYTSDGDCNFIDIISGLALEFGIAPDFSFDGHSFTCDTSALYAICTEINNAIIGTTEVAISNDPLVGDALVDTTLIDHAILEDVLPIVVSVPKCALTDVKPPFVQEDISFTCVYNRLYLELQTLDLDVLGVPGKIRKRSRTSLLDEKPSSDVKDV</sequence>
<dbReference type="AlphaFoldDB" id="A0ABD1MLT3"/>
<dbReference type="Proteomes" id="UP001603857">
    <property type="component" value="Unassembled WGS sequence"/>
</dbReference>
<reference evidence="1 2" key="1">
    <citation type="submission" date="2024-08" db="EMBL/GenBank/DDBJ databases">
        <title>Insights into the chromosomal genome structure of Flemingia macrophylla.</title>
        <authorList>
            <person name="Ding Y."/>
            <person name="Zhao Y."/>
            <person name="Bi W."/>
            <person name="Wu M."/>
            <person name="Zhao G."/>
            <person name="Gong Y."/>
            <person name="Li W."/>
            <person name="Zhang P."/>
        </authorList>
    </citation>
    <scope>NUCLEOTIDE SEQUENCE [LARGE SCALE GENOMIC DNA]</scope>
    <source>
        <strain evidence="1">DYQJB</strain>
        <tissue evidence="1">Leaf</tissue>
    </source>
</reference>
<proteinExistence type="predicted"/>
<evidence type="ECO:0000313" key="1">
    <source>
        <dbReference type="EMBL" id="KAL2336778.1"/>
    </source>
</evidence>
<evidence type="ECO:0000313" key="2">
    <source>
        <dbReference type="Proteomes" id="UP001603857"/>
    </source>
</evidence>
<accession>A0ABD1MLT3</accession>
<keyword evidence="2" id="KW-1185">Reference proteome</keyword>
<name>A0ABD1MLT3_9FABA</name>
<organism evidence="1 2">
    <name type="scientific">Flemingia macrophylla</name>
    <dbReference type="NCBI Taxonomy" id="520843"/>
    <lineage>
        <taxon>Eukaryota</taxon>
        <taxon>Viridiplantae</taxon>
        <taxon>Streptophyta</taxon>
        <taxon>Embryophyta</taxon>
        <taxon>Tracheophyta</taxon>
        <taxon>Spermatophyta</taxon>
        <taxon>Magnoliopsida</taxon>
        <taxon>eudicotyledons</taxon>
        <taxon>Gunneridae</taxon>
        <taxon>Pentapetalae</taxon>
        <taxon>rosids</taxon>
        <taxon>fabids</taxon>
        <taxon>Fabales</taxon>
        <taxon>Fabaceae</taxon>
        <taxon>Papilionoideae</taxon>
        <taxon>50 kb inversion clade</taxon>
        <taxon>NPAAA clade</taxon>
        <taxon>indigoferoid/millettioid clade</taxon>
        <taxon>Phaseoleae</taxon>
        <taxon>Flemingia</taxon>
    </lineage>
</organism>
<protein>
    <submittedName>
        <fullName evidence="1">Uncharacterized protein</fullName>
    </submittedName>
</protein>
<dbReference type="EMBL" id="JBGMDY010000004">
    <property type="protein sequence ID" value="KAL2336778.1"/>
    <property type="molecule type" value="Genomic_DNA"/>
</dbReference>
<comment type="caution">
    <text evidence="1">The sequence shown here is derived from an EMBL/GenBank/DDBJ whole genome shotgun (WGS) entry which is preliminary data.</text>
</comment>
<gene>
    <name evidence="1" type="ORF">Fmac_011224</name>
</gene>